<dbReference type="InterPro" id="IPR052298">
    <property type="entry name" value="ZMYND10"/>
</dbReference>
<dbReference type="PANTHER" id="PTHR13244">
    <property type="entry name" value="ZINC FINGER MYND DOMAIN CONTAINING PROTEIN 10"/>
    <property type="match status" value="1"/>
</dbReference>
<name>A0A7S2RNA9_9STRA</name>
<feature type="compositionally biased region" description="Basic and acidic residues" evidence="1">
    <location>
        <begin position="9"/>
        <end position="20"/>
    </location>
</feature>
<protein>
    <submittedName>
        <fullName evidence="2">Uncharacterized protein</fullName>
    </submittedName>
</protein>
<dbReference type="AlphaFoldDB" id="A0A7S2RNA9"/>
<evidence type="ECO:0000313" key="2">
    <source>
        <dbReference type="EMBL" id="CAD9675009.1"/>
    </source>
</evidence>
<dbReference type="EMBL" id="HBHJ01009133">
    <property type="protein sequence ID" value="CAD9675009.1"/>
    <property type="molecule type" value="Transcribed_RNA"/>
</dbReference>
<proteinExistence type="predicted"/>
<feature type="region of interest" description="Disordered" evidence="1">
    <location>
        <begin position="1"/>
        <end position="35"/>
    </location>
</feature>
<evidence type="ECO:0000256" key="1">
    <source>
        <dbReference type="SAM" id="MobiDB-lite"/>
    </source>
</evidence>
<dbReference type="PANTHER" id="PTHR13244:SF7">
    <property type="entry name" value="ZINC FINGER MYND DOMAIN-CONTAINING PROTEIN 10"/>
    <property type="match status" value="1"/>
</dbReference>
<organism evidence="2">
    <name type="scientific">Rhizochromulina marina</name>
    <dbReference type="NCBI Taxonomy" id="1034831"/>
    <lineage>
        <taxon>Eukaryota</taxon>
        <taxon>Sar</taxon>
        <taxon>Stramenopiles</taxon>
        <taxon>Ochrophyta</taxon>
        <taxon>Dictyochophyceae</taxon>
        <taxon>Rhizochromulinales</taxon>
        <taxon>Rhizochromulina</taxon>
    </lineage>
</organism>
<sequence length="614" mass="67689">MSSLAAGARPEHAWSLKDRPTMAIGEETSTPDGVPAAPLFSPWEAEQRIETLAEFDVADVGSSLWMKQHEAIEQLNLQAHQSAQQQGDEFVLEALLTFDKLRTLVHELLVTEAWRVNVFPRIKKALVDGKATMRGYFCLYHEATLVNLLCVCMHHVHATESLGETAVDLVDYVSRRLVEMNAKARVWSKRAEGGSKSAEASVKAVAAATEPVGDALADLENQAEDILFQLSVATTTLARYLCEHLNTLPLSVLTRATDTHDLLCCIVPLIENPPWTRRTKDGQWQKLIDNKWTDFAPADLLTLTKTEGQLWLALFHIICNNEIRKRYHFNSFRKGQLLRARKYINEVLLDQLPVLADVQRFMDELSLMEVPEPTAQQGGSSVLLMEQVSVVQEKLVKERDWSAVVKHQLESIFSKQNDATDKDLRRLVDNVYALDGVEDVLGEAPIAELYAQELGSLSLSILGSALLSDPTSPPPHVEYTRSGKPKPLTTQHGAFIRQKWVPYAPPEGSGQEQHALHVVPPEAGTAADEEKSDGATMLKAEVAFVGASPFQSALCSDPIVFPSDDKPTKVWVQLGALKDKLAIQVQLVRAEPGGPFRVGDAFVSAPAPEVGAAE</sequence>
<reference evidence="2" key="1">
    <citation type="submission" date="2021-01" db="EMBL/GenBank/DDBJ databases">
        <authorList>
            <person name="Corre E."/>
            <person name="Pelletier E."/>
            <person name="Niang G."/>
            <person name="Scheremetjew M."/>
            <person name="Finn R."/>
            <person name="Kale V."/>
            <person name="Holt S."/>
            <person name="Cochrane G."/>
            <person name="Meng A."/>
            <person name="Brown T."/>
            <person name="Cohen L."/>
        </authorList>
    </citation>
    <scope>NUCLEOTIDE SEQUENCE</scope>
    <source>
        <strain evidence="2">CCMP1243</strain>
    </source>
</reference>
<accession>A0A7S2RNA9</accession>
<gene>
    <name evidence="2" type="ORF">RMAR1173_LOCUS5938</name>
</gene>
<dbReference type="GO" id="GO:0005737">
    <property type="term" value="C:cytoplasm"/>
    <property type="evidence" value="ECO:0007669"/>
    <property type="project" value="TreeGrafter"/>
</dbReference>